<dbReference type="SUPFAM" id="SSF51905">
    <property type="entry name" value="FAD/NAD(P)-binding domain"/>
    <property type="match status" value="1"/>
</dbReference>
<dbReference type="Gene3D" id="3.50.50.60">
    <property type="entry name" value="FAD/NAD(P)-binding domain"/>
    <property type="match status" value="1"/>
</dbReference>
<dbReference type="InterPro" id="IPR036188">
    <property type="entry name" value="FAD/NAD-bd_sf"/>
</dbReference>
<dbReference type="PANTHER" id="PTHR46720:SF3">
    <property type="entry name" value="FAD-BINDING DOMAIN-CONTAINING PROTEIN-RELATED"/>
    <property type="match status" value="1"/>
</dbReference>
<evidence type="ECO:0000256" key="3">
    <source>
        <dbReference type="ARBA" id="ARBA00023002"/>
    </source>
</evidence>
<dbReference type="InParanoid" id="A0A165SKJ2"/>
<dbReference type="GO" id="GO:0044550">
    <property type="term" value="P:secondary metabolite biosynthetic process"/>
    <property type="evidence" value="ECO:0007669"/>
    <property type="project" value="TreeGrafter"/>
</dbReference>
<name>A0A165SKJ2_9AGAM</name>
<evidence type="ECO:0000313" key="5">
    <source>
        <dbReference type="EMBL" id="KZT25301.1"/>
    </source>
</evidence>
<keyword evidence="6" id="KW-1185">Reference proteome</keyword>
<evidence type="ECO:0000259" key="4">
    <source>
        <dbReference type="Pfam" id="PF01494"/>
    </source>
</evidence>
<dbReference type="InterPro" id="IPR002938">
    <property type="entry name" value="FAD-bd"/>
</dbReference>
<dbReference type="PRINTS" id="PR00420">
    <property type="entry name" value="RNGMNOXGNASE"/>
</dbReference>
<dbReference type="InterPro" id="IPR051104">
    <property type="entry name" value="FAD_monoxygenase"/>
</dbReference>
<reference evidence="5 6" key="1">
    <citation type="journal article" date="2016" name="Mol. Biol. Evol.">
        <title>Comparative Genomics of Early-Diverging Mushroom-Forming Fungi Provides Insights into the Origins of Lignocellulose Decay Capabilities.</title>
        <authorList>
            <person name="Nagy L.G."/>
            <person name="Riley R."/>
            <person name="Tritt A."/>
            <person name="Adam C."/>
            <person name="Daum C."/>
            <person name="Floudas D."/>
            <person name="Sun H."/>
            <person name="Yadav J.S."/>
            <person name="Pangilinan J."/>
            <person name="Larsson K.H."/>
            <person name="Matsuura K."/>
            <person name="Barry K."/>
            <person name="Labutti K."/>
            <person name="Kuo R."/>
            <person name="Ohm R.A."/>
            <person name="Bhattacharya S.S."/>
            <person name="Shirouzu T."/>
            <person name="Yoshinaga Y."/>
            <person name="Martin F.M."/>
            <person name="Grigoriev I.V."/>
            <person name="Hibbett D.S."/>
        </authorList>
    </citation>
    <scope>NUCLEOTIDE SEQUENCE [LARGE SCALE GENOMIC DNA]</scope>
    <source>
        <strain evidence="5 6">HHB14362 ss-1</strain>
    </source>
</reference>
<proteinExistence type="predicted"/>
<dbReference type="EMBL" id="KV425572">
    <property type="protein sequence ID" value="KZT25301.1"/>
    <property type="molecule type" value="Genomic_DNA"/>
</dbReference>
<dbReference type="SUPFAM" id="SSF54373">
    <property type="entry name" value="FAD-linked reductases, C-terminal domain"/>
    <property type="match status" value="1"/>
</dbReference>
<gene>
    <name evidence="5" type="ORF">NEOLEDRAFT_355235</name>
</gene>
<protein>
    <submittedName>
        <fullName evidence="5">FAD/NAD(P)-binding domain-containing protein</fullName>
    </submittedName>
</protein>
<dbReference type="PANTHER" id="PTHR46720">
    <property type="entry name" value="HYDROXYLASE, PUTATIVE (AFU_ORTHOLOGUE AFUA_3G01460)-RELATED"/>
    <property type="match status" value="1"/>
</dbReference>
<sequence length="407" mass="44725">MYEAASEITTVGAGISVWKRTWTILKDLGLDIELAKKAIEPPVDAPKPGLTFRRSDQPEPGYNFYQMMNPYGAITLHRVDVVDVLRAKIPKSYPIYTSKRLQSYSRQPDGSITMHFADGSSAVTDILIGADGIRSPTRQSLFRAMAADDGVTDPAKLQAIDKETGPVWTGTLAYRSLIPAEKLESLYPGHQACRIGMAYLGKNKHIVAYPISQGRLINCVPFSTVVGGEGTTFNGKWVADVSTQEVIDCFSNFEEEAQALTKCMEDPTRWAIHAMTPLPHYASGRVAIIGDAAHAMATHLGAGAGQAIEDVYILGRLLAHPSATLDKAPDILRIYERVRLPFASGVAAECAATGYLYEFNGPAYGGAECEGLRELGKQIEKQWEWHWTKDFREDWRRAETLLSEALG</sequence>
<evidence type="ECO:0000256" key="2">
    <source>
        <dbReference type="ARBA" id="ARBA00022827"/>
    </source>
</evidence>
<keyword evidence="2" id="KW-0274">FAD</keyword>
<evidence type="ECO:0000256" key="1">
    <source>
        <dbReference type="ARBA" id="ARBA00022630"/>
    </source>
</evidence>
<feature type="domain" description="FAD-binding" evidence="4">
    <location>
        <begin position="93"/>
        <end position="347"/>
    </location>
</feature>
<evidence type="ECO:0000313" key="6">
    <source>
        <dbReference type="Proteomes" id="UP000076761"/>
    </source>
</evidence>
<dbReference type="AlphaFoldDB" id="A0A165SKJ2"/>
<keyword evidence="1" id="KW-0285">Flavoprotein</keyword>
<dbReference type="Pfam" id="PF01494">
    <property type="entry name" value="FAD_binding_3"/>
    <property type="match status" value="1"/>
</dbReference>
<dbReference type="GO" id="GO:0071949">
    <property type="term" value="F:FAD binding"/>
    <property type="evidence" value="ECO:0007669"/>
    <property type="project" value="InterPro"/>
</dbReference>
<dbReference type="Proteomes" id="UP000076761">
    <property type="component" value="Unassembled WGS sequence"/>
</dbReference>
<dbReference type="STRING" id="1314782.A0A165SKJ2"/>
<organism evidence="5 6">
    <name type="scientific">Neolentinus lepideus HHB14362 ss-1</name>
    <dbReference type="NCBI Taxonomy" id="1314782"/>
    <lineage>
        <taxon>Eukaryota</taxon>
        <taxon>Fungi</taxon>
        <taxon>Dikarya</taxon>
        <taxon>Basidiomycota</taxon>
        <taxon>Agaricomycotina</taxon>
        <taxon>Agaricomycetes</taxon>
        <taxon>Gloeophyllales</taxon>
        <taxon>Gloeophyllaceae</taxon>
        <taxon>Neolentinus</taxon>
    </lineage>
</organism>
<accession>A0A165SKJ2</accession>
<dbReference type="GO" id="GO:0016491">
    <property type="term" value="F:oxidoreductase activity"/>
    <property type="evidence" value="ECO:0007669"/>
    <property type="project" value="UniProtKB-KW"/>
</dbReference>
<keyword evidence="3" id="KW-0560">Oxidoreductase</keyword>
<dbReference type="OrthoDB" id="417877at2759"/>